<sequence>MRITDLHVDVLCKLLENPGSNWRASDAENKRYDVTPDRLRKAGVGLQVFALYLPEEIPVNPESMFHAVELFWSEVLTVKGMKLIRRAEDMEVAAREGKIGALLSLEGADGLRGNLWALRLMFRLGLRLLGPTWNHANWACDGAMEPRGAGLTKAGKELVTECEKLGILVDVSHLSDRGFWDLAERAKRPFFASHSNARSIKDHPRNLTDQQILAIISAQGIIGLTFVPWFVTAPEPATIDDVLRHVEHVCELGGAGHLAFGSDFDGISRHVQGLEHPGRYPDLIDALLKRYPESIVEDIAGGNANRFFTKNLPN</sequence>
<dbReference type="AlphaFoldDB" id="A0A4Y8LPM4"/>
<dbReference type="CDD" id="cd01301">
    <property type="entry name" value="rDP_like"/>
    <property type="match status" value="1"/>
</dbReference>
<evidence type="ECO:0000313" key="1">
    <source>
        <dbReference type="EMBL" id="TFE19805.1"/>
    </source>
</evidence>
<dbReference type="Proteomes" id="UP000297900">
    <property type="component" value="Unassembled WGS sequence"/>
</dbReference>
<dbReference type="GO" id="GO:0070573">
    <property type="term" value="F:metallodipeptidase activity"/>
    <property type="evidence" value="ECO:0007669"/>
    <property type="project" value="InterPro"/>
</dbReference>
<dbReference type="InterPro" id="IPR032466">
    <property type="entry name" value="Metal_Hydrolase"/>
</dbReference>
<keyword evidence="2" id="KW-1185">Reference proteome</keyword>
<proteinExistence type="predicted"/>
<dbReference type="InterPro" id="IPR008257">
    <property type="entry name" value="Pept_M19"/>
</dbReference>
<dbReference type="SUPFAM" id="SSF51556">
    <property type="entry name" value="Metallo-dependent hydrolases"/>
    <property type="match status" value="1"/>
</dbReference>
<dbReference type="RefSeq" id="WP_135154407.1">
    <property type="nucleotide sequence ID" value="NZ_SOMN01000049.1"/>
</dbReference>
<dbReference type="OrthoDB" id="9804920at2"/>
<dbReference type="Gene3D" id="3.20.20.140">
    <property type="entry name" value="Metal-dependent hydrolases"/>
    <property type="match status" value="1"/>
</dbReference>
<evidence type="ECO:0000313" key="2">
    <source>
        <dbReference type="Proteomes" id="UP000297900"/>
    </source>
</evidence>
<dbReference type="Pfam" id="PF01244">
    <property type="entry name" value="Peptidase_M19"/>
    <property type="match status" value="1"/>
</dbReference>
<dbReference type="EMBL" id="SOMN01000049">
    <property type="protein sequence ID" value="TFE19805.1"/>
    <property type="molecule type" value="Genomic_DNA"/>
</dbReference>
<dbReference type="GO" id="GO:0006508">
    <property type="term" value="P:proteolysis"/>
    <property type="evidence" value="ECO:0007669"/>
    <property type="project" value="InterPro"/>
</dbReference>
<dbReference type="PROSITE" id="PS51365">
    <property type="entry name" value="RENAL_DIPEPTIDASE_2"/>
    <property type="match status" value="1"/>
</dbReference>
<comment type="caution">
    <text evidence="1">The sequence shown here is derived from an EMBL/GenBank/DDBJ whole genome shotgun (WGS) entry which is preliminary data.</text>
</comment>
<dbReference type="PANTHER" id="PTHR10443">
    <property type="entry name" value="MICROSOMAL DIPEPTIDASE"/>
    <property type="match status" value="1"/>
</dbReference>
<organism evidence="1 2">
    <name type="scientific">Cohnella luojiensis</name>
    <dbReference type="NCBI Taxonomy" id="652876"/>
    <lineage>
        <taxon>Bacteria</taxon>
        <taxon>Bacillati</taxon>
        <taxon>Bacillota</taxon>
        <taxon>Bacilli</taxon>
        <taxon>Bacillales</taxon>
        <taxon>Paenibacillaceae</taxon>
        <taxon>Cohnella</taxon>
    </lineage>
</organism>
<gene>
    <name evidence="1" type="ORF">E2980_22030</name>
</gene>
<accession>A0A4Y8LPM4</accession>
<reference evidence="1 2" key="1">
    <citation type="submission" date="2019-03" db="EMBL/GenBank/DDBJ databases">
        <title>Cohnella endophytica sp. nov., a novel endophytic bacterium isolated from bark of Sonneratia apetala.</title>
        <authorList>
            <person name="Tuo L."/>
        </authorList>
    </citation>
    <scope>NUCLEOTIDE SEQUENCE [LARGE SCALE GENOMIC DNA]</scope>
    <source>
        <strain evidence="1 2">CCTCC AB 208254</strain>
    </source>
</reference>
<protein>
    <submittedName>
        <fullName evidence="1">Membrane dipeptidase</fullName>
    </submittedName>
</protein>
<dbReference type="PANTHER" id="PTHR10443:SF12">
    <property type="entry name" value="DIPEPTIDASE"/>
    <property type="match status" value="1"/>
</dbReference>
<name>A0A4Y8LPM4_9BACL</name>